<gene>
    <name evidence="1" type="ORF">QFC22_000873</name>
</gene>
<dbReference type="Proteomes" id="UP001243375">
    <property type="component" value="Unassembled WGS sequence"/>
</dbReference>
<name>A0ACC2XJP4_9TREE</name>
<reference evidence="1" key="1">
    <citation type="submission" date="2023-04" db="EMBL/GenBank/DDBJ databases">
        <title>Draft Genome sequencing of Naganishia species isolated from polar environments using Oxford Nanopore Technology.</title>
        <authorList>
            <person name="Leo P."/>
            <person name="Venkateswaran K."/>
        </authorList>
    </citation>
    <scope>NUCLEOTIDE SEQUENCE</scope>
    <source>
        <strain evidence="1">MNA-CCFEE 5425</strain>
    </source>
</reference>
<proteinExistence type="predicted"/>
<protein>
    <submittedName>
        <fullName evidence="1">Uncharacterized protein</fullName>
    </submittedName>
</protein>
<organism evidence="1 2">
    <name type="scientific">Naganishia vaughanmartiniae</name>
    <dbReference type="NCBI Taxonomy" id="1424756"/>
    <lineage>
        <taxon>Eukaryota</taxon>
        <taxon>Fungi</taxon>
        <taxon>Dikarya</taxon>
        <taxon>Basidiomycota</taxon>
        <taxon>Agaricomycotina</taxon>
        <taxon>Tremellomycetes</taxon>
        <taxon>Filobasidiales</taxon>
        <taxon>Filobasidiaceae</taxon>
        <taxon>Naganishia</taxon>
    </lineage>
</organism>
<comment type="caution">
    <text evidence="1">The sequence shown here is derived from an EMBL/GenBank/DDBJ whole genome shotgun (WGS) entry which is preliminary data.</text>
</comment>
<sequence length="564" mass="61738">MTAVAPSPLPFTTPNSRLVNDSPRSNHQSQQKSNPFRRNGGLAVASSPRNVNGVASAATGASSTNALDRYGDGIKALLADPIKFEPYAKKVVVDEAKYKPINGEMEALVQESAVAGPSRQSFSYAAGGEAKVPTPSTYASHSNKTDLWPRPVKTAWPNDPVYERHTKGLQNLGNTCFANSILQICPTMRQFRQEDAHEFFRYGIDLLHNEALKIAKATDTFDAFLDLSLDVDRNIDSVKDALAKFVQKDTLKGKNKYKCEKCKKLVDATKQMLIVKAPEVLSLHLKRFTPTGRKITSTIKYTANLNLDHYMDSESPSPSYELYAVTVHQGSGPHIGHYYSFVKNKNGKWFEANDESVNISQAKIYASAYILHYIRKPGSALDAIKAGKQNGINTPRKGPAENGRTERNGLQAATPNTESTPVSRGEKRKQRSEDGASDGEQAEQQSENGRTPTKSKFNHAGTPDGHASQDDEDRPRKKNKGQDSPFASVSSQQFGYGTSSVSQAINSPHGSDRVFEGRSQGQGHRGKNRGGKANGKQHSSPYSTGGAHGKRPTKQMRGRDFRRG</sequence>
<evidence type="ECO:0000313" key="2">
    <source>
        <dbReference type="Proteomes" id="UP001243375"/>
    </source>
</evidence>
<accession>A0ACC2XJP4</accession>
<dbReference type="EMBL" id="JASBWU010000002">
    <property type="protein sequence ID" value="KAJ9124078.1"/>
    <property type="molecule type" value="Genomic_DNA"/>
</dbReference>
<keyword evidence="2" id="KW-1185">Reference proteome</keyword>
<evidence type="ECO:0000313" key="1">
    <source>
        <dbReference type="EMBL" id="KAJ9124078.1"/>
    </source>
</evidence>